<keyword evidence="3" id="KW-1185">Reference proteome</keyword>
<dbReference type="InterPro" id="IPR027437">
    <property type="entry name" value="Rbsml_uS13_C"/>
</dbReference>
<evidence type="ECO:0000313" key="3">
    <source>
        <dbReference type="Proteomes" id="UP000092460"/>
    </source>
</evidence>
<name>A0A1B0BQZ9_9MUSC</name>
<protein>
    <submittedName>
        <fullName evidence="2">Uncharacterized protein</fullName>
    </submittedName>
</protein>
<proteinExistence type="predicted"/>
<reference evidence="3" key="1">
    <citation type="submission" date="2015-01" db="EMBL/GenBank/DDBJ databases">
        <authorList>
            <person name="Aksoy S."/>
            <person name="Warren W."/>
            <person name="Wilson R.K."/>
        </authorList>
    </citation>
    <scope>NUCLEOTIDE SEQUENCE [LARGE SCALE GENOMIC DNA]</scope>
    <source>
        <strain evidence="3">IAEA</strain>
    </source>
</reference>
<sequence length="49" mass="5677">MSTEVDVHLMVRQPAYVDSKLREDLERLKKMQSHRGDQHTKTLDVGAVQ</sequence>
<feature type="compositionally biased region" description="Basic and acidic residues" evidence="1">
    <location>
        <begin position="29"/>
        <end position="42"/>
    </location>
</feature>
<dbReference type="Proteomes" id="UP000092460">
    <property type="component" value="Unassembled WGS sequence"/>
</dbReference>
<dbReference type="EMBL" id="JXJN01018857">
    <property type="status" value="NOT_ANNOTATED_CDS"/>
    <property type="molecule type" value="Genomic_DNA"/>
</dbReference>
<evidence type="ECO:0000313" key="2">
    <source>
        <dbReference type="EnsemblMetazoa" id="GPPI037846-PA"/>
    </source>
</evidence>
<reference evidence="2" key="2">
    <citation type="submission" date="2020-05" db="UniProtKB">
        <authorList>
            <consortium name="EnsemblMetazoa"/>
        </authorList>
    </citation>
    <scope>IDENTIFICATION</scope>
    <source>
        <strain evidence="2">IAEA</strain>
    </source>
</reference>
<dbReference type="Gene3D" id="4.10.910.10">
    <property type="entry name" value="30s ribosomal protein s13, domain 2"/>
    <property type="match status" value="1"/>
</dbReference>
<feature type="region of interest" description="Disordered" evidence="1">
    <location>
        <begin position="29"/>
        <end position="49"/>
    </location>
</feature>
<dbReference type="AlphaFoldDB" id="A0A1B0BQZ9"/>
<dbReference type="VEuPathDB" id="VectorBase:GPPI037846"/>
<dbReference type="EnsemblMetazoa" id="GPPI037846-RA">
    <property type="protein sequence ID" value="GPPI037846-PA"/>
    <property type="gene ID" value="GPPI037846"/>
</dbReference>
<organism evidence="2 3">
    <name type="scientific">Glossina palpalis gambiensis</name>
    <dbReference type="NCBI Taxonomy" id="67801"/>
    <lineage>
        <taxon>Eukaryota</taxon>
        <taxon>Metazoa</taxon>
        <taxon>Ecdysozoa</taxon>
        <taxon>Arthropoda</taxon>
        <taxon>Hexapoda</taxon>
        <taxon>Insecta</taxon>
        <taxon>Pterygota</taxon>
        <taxon>Neoptera</taxon>
        <taxon>Endopterygota</taxon>
        <taxon>Diptera</taxon>
        <taxon>Brachycera</taxon>
        <taxon>Muscomorpha</taxon>
        <taxon>Hippoboscoidea</taxon>
        <taxon>Glossinidae</taxon>
        <taxon>Glossina</taxon>
    </lineage>
</organism>
<evidence type="ECO:0000256" key="1">
    <source>
        <dbReference type="SAM" id="MobiDB-lite"/>
    </source>
</evidence>
<accession>A0A1B0BQZ9</accession>